<reference evidence="1" key="1">
    <citation type="submission" date="2025-08" db="UniProtKB">
        <authorList>
            <consortium name="Ensembl"/>
        </authorList>
    </citation>
    <scope>IDENTIFICATION</scope>
</reference>
<dbReference type="GO" id="GO:0014069">
    <property type="term" value="C:postsynaptic density"/>
    <property type="evidence" value="ECO:0007669"/>
    <property type="project" value="TreeGrafter"/>
</dbReference>
<dbReference type="GO" id="GO:0051016">
    <property type="term" value="P:barbed-end actin filament capping"/>
    <property type="evidence" value="ECO:0007669"/>
    <property type="project" value="TreeGrafter"/>
</dbReference>
<dbReference type="AlphaFoldDB" id="A0A673GED4"/>
<organism evidence="1 2">
    <name type="scientific">Sinocyclocheilus rhinocerous</name>
    <dbReference type="NCBI Taxonomy" id="307959"/>
    <lineage>
        <taxon>Eukaryota</taxon>
        <taxon>Metazoa</taxon>
        <taxon>Chordata</taxon>
        <taxon>Craniata</taxon>
        <taxon>Vertebrata</taxon>
        <taxon>Euteleostomi</taxon>
        <taxon>Actinopterygii</taxon>
        <taxon>Neopterygii</taxon>
        <taxon>Teleostei</taxon>
        <taxon>Ostariophysi</taxon>
        <taxon>Cypriniformes</taxon>
        <taxon>Cyprinidae</taxon>
        <taxon>Cyprininae</taxon>
        <taxon>Sinocyclocheilus</taxon>
    </lineage>
</organism>
<dbReference type="GO" id="GO:0051015">
    <property type="term" value="F:actin filament binding"/>
    <property type="evidence" value="ECO:0007669"/>
    <property type="project" value="TreeGrafter"/>
</dbReference>
<dbReference type="Proteomes" id="UP000472270">
    <property type="component" value="Unassembled WGS sequence"/>
</dbReference>
<evidence type="ECO:0000313" key="1">
    <source>
        <dbReference type="Ensembl" id="ENSSRHP00000010600.1"/>
    </source>
</evidence>
<dbReference type="InterPro" id="IPR051017">
    <property type="entry name" value="Aldolase-II_Adducin_sf"/>
</dbReference>
<keyword evidence="2" id="KW-1185">Reference proteome</keyword>
<proteinExistence type="predicted"/>
<dbReference type="PANTHER" id="PTHR10672">
    <property type="entry name" value="ADDUCIN"/>
    <property type="match status" value="1"/>
</dbReference>
<accession>A0A673GED4</accession>
<dbReference type="GO" id="GO:0005886">
    <property type="term" value="C:plasma membrane"/>
    <property type="evidence" value="ECO:0007669"/>
    <property type="project" value="TreeGrafter"/>
</dbReference>
<protein>
    <submittedName>
        <fullName evidence="1">Uncharacterized protein</fullName>
    </submittedName>
</protein>
<dbReference type="Ensembl" id="ENSSRHT00000010990.1">
    <property type="protein sequence ID" value="ENSSRHP00000010600.1"/>
    <property type="gene ID" value="ENSSRHG00000006069.1"/>
</dbReference>
<sequence length="77" mass="8664">MSAGDEEGGLRIRPPSSLNVKKVYSESAEELQSPEALRSSAMSPDLRQDFNMMEQKKRVTQILQSPVRRHSHTLAPK</sequence>
<dbReference type="GO" id="GO:0005856">
    <property type="term" value="C:cytoskeleton"/>
    <property type="evidence" value="ECO:0007669"/>
    <property type="project" value="TreeGrafter"/>
</dbReference>
<dbReference type="PANTHER" id="PTHR10672:SF5">
    <property type="entry name" value="GAMMA-ADDUCIN"/>
    <property type="match status" value="1"/>
</dbReference>
<evidence type="ECO:0000313" key="2">
    <source>
        <dbReference type="Proteomes" id="UP000472270"/>
    </source>
</evidence>
<reference evidence="1" key="2">
    <citation type="submission" date="2025-09" db="UniProtKB">
        <authorList>
            <consortium name="Ensembl"/>
        </authorList>
    </citation>
    <scope>IDENTIFICATION</scope>
</reference>
<name>A0A673GED4_9TELE</name>